<keyword evidence="6 7" id="KW-0998">Cell outer membrane</keyword>
<keyword evidence="8" id="KW-0732">Signal</keyword>
<dbReference type="InterPro" id="IPR028351">
    <property type="entry name" value="CyaE"/>
</dbReference>
<reference evidence="9 10" key="1">
    <citation type="submission" date="2016-10" db="EMBL/GenBank/DDBJ databases">
        <authorList>
            <person name="de Groot N.N."/>
        </authorList>
    </citation>
    <scope>NUCLEOTIDE SEQUENCE [LARGE SCALE GENOMIC DNA]</scope>
    <source>
        <strain evidence="9 10">DSM 25927</strain>
    </source>
</reference>
<keyword evidence="5 7" id="KW-0472">Membrane</keyword>
<dbReference type="GO" id="GO:1990281">
    <property type="term" value="C:efflux pump complex"/>
    <property type="evidence" value="ECO:0007669"/>
    <property type="project" value="TreeGrafter"/>
</dbReference>
<keyword evidence="7" id="KW-0204">Cytolysis</keyword>
<dbReference type="PANTHER" id="PTHR30026:SF20">
    <property type="entry name" value="OUTER MEMBRANE PROTEIN TOLC"/>
    <property type="match status" value="1"/>
</dbReference>
<dbReference type="EMBL" id="FOFS01000001">
    <property type="protein sequence ID" value="SEP67277.1"/>
    <property type="molecule type" value="Genomic_DNA"/>
</dbReference>
<dbReference type="InterPro" id="IPR003423">
    <property type="entry name" value="OMP_efflux"/>
</dbReference>
<keyword evidence="3" id="KW-1134">Transmembrane beta strand</keyword>
<evidence type="ECO:0000256" key="1">
    <source>
        <dbReference type="ARBA" id="ARBA00007613"/>
    </source>
</evidence>
<evidence type="ECO:0000256" key="3">
    <source>
        <dbReference type="ARBA" id="ARBA00022452"/>
    </source>
</evidence>
<dbReference type="Proteomes" id="UP000199233">
    <property type="component" value="Unassembled WGS sequence"/>
</dbReference>
<dbReference type="PIRSF" id="PIRSF001892">
    <property type="entry name" value="CyaE"/>
    <property type="match status" value="1"/>
</dbReference>
<comment type="similarity">
    <text evidence="1 7">Belongs to the outer membrane factor (OMF) (TC 1.B.17) family.</text>
</comment>
<dbReference type="Gene3D" id="1.20.1600.10">
    <property type="entry name" value="Outer membrane efflux proteins (OEP)"/>
    <property type="match status" value="1"/>
</dbReference>
<evidence type="ECO:0000256" key="8">
    <source>
        <dbReference type="SAM" id="SignalP"/>
    </source>
</evidence>
<keyword evidence="10" id="KW-1185">Reference proteome</keyword>
<dbReference type="STRING" id="489703.SAMN04488038_101143"/>
<dbReference type="InterPro" id="IPR051906">
    <property type="entry name" value="TolC-like"/>
</dbReference>
<keyword evidence="4" id="KW-0812">Transmembrane</keyword>
<keyword evidence="7" id="KW-0354">Hemolysis</keyword>
<gene>
    <name evidence="9" type="ORF">SAMN04488038_101143</name>
</gene>
<keyword evidence="2 7" id="KW-0813">Transport</keyword>
<dbReference type="GO" id="GO:0009279">
    <property type="term" value="C:cell outer membrane"/>
    <property type="evidence" value="ECO:0007669"/>
    <property type="project" value="UniProtKB-SubCell"/>
</dbReference>
<dbReference type="Pfam" id="PF02321">
    <property type="entry name" value="OEP"/>
    <property type="match status" value="2"/>
</dbReference>
<comment type="subcellular location">
    <subcellularLocation>
        <location evidence="7">Cell outer membrane</location>
        <topology evidence="7">Peripheral membrane protein</topology>
    </subcellularLocation>
</comment>
<feature type="signal peptide" evidence="8">
    <location>
        <begin position="1"/>
        <end position="23"/>
    </location>
</feature>
<evidence type="ECO:0000313" key="10">
    <source>
        <dbReference type="Proteomes" id="UP000199233"/>
    </source>
</evidence>
<evidence type="ECO:0000256" key="5">
    <source>
        <dbReference type="ARBA" id="ARBA00023136"/>
    </source>
</evidence>
<organism evidence="9 10">
    <name type="scientific">Solimonas aquatica</name>
    <dbReference type="NCBI Taxonomy" id="489703"/>
    <lineage>
        <taxon>Bacteria</taxon>
        <taxon>Pseudomonadati</taxon>
        <taxon>Pseudomonadota</taxon>
        <taxon>Gammaproteobacteria</taxon>
        <taxon>Nevskiales</taxon>
        <taxon>Nevskiaceae</taxon>
        <taxon>Solimonas</taxon>
    </lineage>
</organism>
<accession>A0A1H8ZSM4</accession>
<name>A0A1H8ZSM4_9GAMM</name>
<proteinExistence type="inferred from homology"/>
<dbReference type="GO" id="GO:0015288">
    <property type="term" value="F:porin activity"/>
    <property type="evidence" value="ECO:0007669"/>
    <property type="project" value="TreeGrafter"/>
</dbReference>
<evidence type="ECO:0000256" key="2">
    <source>
        <dbReference type="ARBA" id="ARBA00022448"/>
    </source>
</evidence>
<evidence type="ECO:0000256" key="7">
    <source>
        <dbReference type="PIRNR" id="PIRNR001892"/>
    </source>
</evidence>
<dbReference type="PANTHER" id="PTHR30026">
    <property type="entry name" value="OUTER MEMBRANE PROTEIN TOLC"/>
    <property type="match status" value="1"/>
</dbReference>
<evidence type="ECO:0000256" key="6">
    <source>
        <dbReference type="ARBA" id="ARBA00023237"/>
    </source>
</evidence>
<feature type="chain" id="PRO_5011468911" description="Protein CyaE" evidence="8">
    <location>
        <begin position="24"/>
        <end position="446"/>
    </location>
</feature>
<dbReference type="GO" id="GO:0031640">
    <property type="term" value="P:killing of cells of another organism"/>
    <property type="evidence" value="ECO:0007669"/>
    <property type="project" value="UniProtKB-KW"/>
</dbReference>
<protein>
    <recommendedName>
        <fullName evidence="7">Protein CyaE</fullName>
    </recommendedName>
</protein>
<evidence type="ECO:0000256" key="4">
    <source>
        <dbReference type="ARBA" id="ARBA00022692"/>
    </source>
</evidence>
<dbReference type="RefSeq" id="WP_177188775.1">
    <property type="nucleotide sequence ID" value="NZ_FOFS01000001.1"/>
</dbReference>
<sequence length="446" mass="46918">MNAFARALPALLLLALLPQPAGAAPVEAPPADCTALPQTALQLGDVVDIALCRNPRSAQAWARLRAAQASHSAAYAPYLPALNFSSVYSDPLVGSDSSSDSGSGTRTRLNNSATLSYLLLDSGGRRAALDRAAAWLDLAQASRIDVLQAVYLDAVTAYYAWLAAEGAFAASRESERAAQSSLDAAVLREAVGSGTRADRLQAQTAHARSQLLRAQAEGRARAARGELRAAMGLPANAALDLAAVEAAQPAADYEQQLEPLIAASLQSRADLLAAEASLRAAEANLRAVKSSGLPTLSSTVTQRWNRSAGELRESSALGLTLSVPLFRGFEDHNRVRAAEAERDLAQAELQRLRLAASTEVYLAHSELITQTQAARSAAILLDAAQESESLARARYEAGIGIILDLINAQNAAADARQQLVLARSNWAAARTRLARTIGALDIHAAP</sequence>
<dbReference type="GO" id="GO:0015562">
    <property type="term" value="F:efflux transmembrane transporter activity"/>
    <property type="evidence" value="ECO:0007669"/>
    <property type="project" value="InterPro"/>
</dbReference>
<comment type="function">
    <text evidence="7">CyaE is necessary for transport of calmodulin-sensitive adenylate cyclase-hemolysin (cyclolysin).</text>
</comment>
<evidence type="ECO:0000313" key="9">
    <source>
        <dbReference type="EMBL" id="SEP67277.1"/>
    </source>
</evidence>
<dbReference type="SUPFAM" id="SSF56954">
    <property type="entry name" value="Outer membrane efflux proteins (OEP)"/>
    <property type="match status" value="1"/>
</dbReference>
<dbReference type="AlphaFoldDB" id="A0A1H8ZSM4"/>